<gene>
    <name evidence="2" type="ORF">E2C01_021232</name>
</gene>
<organism evidence="2 3">
    <name type="scientific">Portunus trituberculatus</name>
    <name type="common">Swimming crab</name>
    <name type="synonym">Neptunus trituberculatus</name>
    <dbReference type="NCBI Taxonomy" id="210409"/>
    <lineage>
        <taxon>Eukaryota</taxon>
        <taxon>Metazoa</taxon>
        <taxon>Ecdysozoa</taxon>
        <taxon>Arthropoda</taxon>
        <taxon>Crustacea</taxon>
        <taxon>Multicrustacea</taxon>
        <taxon>Malacostraca</taxon>
        <taxon>Eumalacostraca</taxon>
        <taxon>Eucarida</taxon>
        <taxon>Decapoda</taxon>
        <taxon>Pleocyemata</taxon>
        <taxon>Brachyura</taxon>
        <taxon>Eubrachyura</taxon>
        <taxon>Portunoidea</taxon>
        <taxon>Portunidae</taxon>
        <taxon>Portuninae</taxon>
        <taxon>Portunus</taxon>
    </lineage>
</organism>
<evidence type="ECO:0000256" key="1">
    <source>
        <dbReference type="SAM" id="MobiDB-lite"/>
    </source>
</evidence>
<comment type="caution">
    <text evidence="2">The sequence shown here is derived from an EMBL/GenBank/DDBJ whole genome shotgun (WGS) entry which is preliminary data.</text>
</comment>
<keyword evidence="3" id="KW-1185">Reference proteome</keyword>
<protein>
    <submittedName>
        <fullName evidence="2">Uncharacterized protein</fullName>
    </submittedName>
</protein>
<name>A0A5B7E3N5_PORTR</name>
<dbReference type="EMBL" id="VSRR010001845">
    <property type="protein sequence ID" value="MPC28039.1"/>
    <property type="molecule type" value="Genomic_DNA"/>
</dbReference>
<evidence type="ECO:0000313" key="3">
    <source>
        <dbReference type="Proteomes" id="UP000324222"/>
    </source>
</evidence>
<proteinExistence type="predicted"/>
<dbReference type="Proteomes" id="UP000324222">
    <property type="component" value="Unassembled WGS sequence"/>
</dbReference>
<dbReference type="AlphaFoldDB" id="A0A5B7E3N5"/>
<evidence type="ECO:0000313" key="2">
    <source>
        <dbReference type="EMBL" id="MPC28039.1"/>
    </source>
</evidence>
<feature type="compositionally biased region" description="Basic and acidic residues" evidence="1">
    <location>
        <begin position="92"/>
        <end position="102"/>
    </location>
</feature>
<reference evidence="2 3" key="1">
    <citation type="submission" date="2019-05" db="EMBL/GenBank/DDBJ databases">
        <title>Another draft genome of Portunus trituberculatus and its Hox gene families provides insights of decapod evolution.</title>
        <authorList>
            <person name="Jeong J.-H."/>
            <person name="Song I."/>
            <person name="Kim S."/>
            <person name="Choi T."/>
            <person name="Kim D."/>
            <person name="Ryu S."/>
            <person name="Kim W."/>
        </authorList>
    </citation>
    <scope>NUCLEOTIDE SEQUENCE [LARGE SCALE GENOMIC DNA]</scope>
    <source>
        <tissue evidence="2">Muscle</tissue>
    </source>
</reference>
<sequence>MYDASSINETAKLCTYLRCCLGLDARTCSHGVCKQGRTYRAWQGTAEEWNYREAAHLIVHTHDGIIWLASIHQLPLSNRRHYSQTRGQAWHKPQEQRRHQGT</sequence>
<feature type="region of interest" description="Disordered" evidence="1">
    <location>
        <begin position="83"/>
        <end position="102"/>
    </location>
</feature>
<accession>A0A5B7E3N5</accession>